<gene>
    <name evidence="1" type="ORF">KIH27_17975</name>
</gene>
<accession>A0ABS5RMF0</accession>
<proteinExistence type="predicted"/>
<evidence type="ECO:0000313" key="2">
    <source>
        <dbReference type="Proteomes" id="UP001519535"/>
    </source>
</evidence>
<evidence type="ECO:0000313" key="1">
    <source>
        <dbReference type="EMBL" id="MBS9535477.1"/>
    </source>
</evidence>
<name>A0ABS5RMF0_9MYCO</name>
<keyword evidence="2" id="KW-1185">Reference proteome</keyword>
<protein>
    <submittedName>
        <fullName evidence="1">Uncharacterized protein</fullName>
    </submittedName>
</protein>
<dbReference type="EMBL" id="JAHCLR010000045">
    <property type="protein sequence ID" value="MBS9535477.1"/>
    <property type="molecule type" value="Genomic_DNA"/>
</dbReference>
<sequence>MYVVNFFDSDAAADYRRQVEQHRAVSRQRYHDYLAATFDMHGYDDPNTLADVALDALTEWRDVDDGQRCPCSCHPRLPESDFHDYGFGCTCAKTTEDRRRFWDRWRSELDAFWQSPEGQQIRAAEHADEEELQAWLAAQQGVTVRSHGGLAPEQWRGEIDGHSFYFRERHGEWRIELDLAPSGHFATAVTGVDENGEMRCEPRELDAGEVIAEGVAGADGYGTTPVERARFIVDTVRTHLGQQTCTVHTADLSALATLLGGDVQWCPNCGRRLSAGRA</sequence>
<comment type="caution">
    <text evidence="1">The sequence shown here is derived from an EMBL/GenBank/DDBJ whole genome shotgun (WGS) entry which is preliminary data.</text>
</comment>
<dbReference type="Proteomes" id="UP001519535">
    <property type="component" value="Unassembled WGS sequence"/>
</dbReference>
<reference evidence="1 2" key="1">
    <citation type="submission" date="2021-05" db="EMBL/GenBank/DDBJ databases">
        <title>Mycobacterium acidophilum sp. nov., an extremely acid-tolerant member of the genus Mycobacterium.</title>
        <authorList>
            <person name="Xia J."/>
        </authorList>
    </citation>
    <scope>NUCLEOTIDE SEQUENCE [LARGE SCALE GENOMIC DNA]</scope>
    <source>
        <strain evidence="1 2">M1</strain>
    </source>
</reference>
<organism evidence="1 2">
    <name type="scientific">Mycolicibacter acidiphilus</name>
    <dbReference type="NCBI Taxonomy" id="2835306"/>
    <lineage>
        <taxon>Bacteria</taxon>
        <taxon>Bacillati</taxon>
        <taxon>Actinomycetota</taxon>
        <taxon>Actinomycetes</taxon>
        <taxon>Mycobacteriales</taxon>
        <taxon>Mycobacteriaceae</taxon>
        <taxon>Mycolicibacter</taxon>
    </lineage>
</organism>